<dbReference type="AlphaFoldDB" id="A0AAT9G7T2"/>
<name>A0AAT9G7T2_9RICK</name>
<proteinExistence type="predicted"/>
<accession>A0AAT9G7T2</accession>
<gene>
    <name evidence="1" type="ORF">DMENIID0002_05340</name>
</gene>
<reference evidence="1" key="1">
    <citation type="submission" date="2024-01" db="EMBL/GenBank/DDBJ databases">
        <title>Sequencing the genomes of a sandfly, Sergentomyia squamirostris, and its two endosymbionts.</title>
        <authorList>
            <person name="Itokawa K."/>
            <person name="Sanjoba C."/>
        </authorList>
    </citation>
    <scope>NUCLEOTIDE SEQUENCE</scope>
    <source>
        <strain evidence="1">RiSSQ</strain>
    </source>
</reference>
<protein>
    <submittedName>
        <fullName evidence="1">Uncharacterized protein</fullName>
    </submittedName>
</protein>
<evidence type="ECO:0000313" key="1">
    <source>
        <dbReference type="EMBL" id="BFD45888.1"/>
    </source>
</evidence>
<dbReference type="EMBL" id="AP029170">
    <property type="protein sequence ID" value="BFD45888.1"/>
    <property type="molecule type" value="Genomic_DNA"/>
</dbReference>
<sequence length="190" mass="21450">MSKQINSLQEALTHYQETCGTFDVTLGEEDENGVLKSYIYTERFRAESLSLYAIENDFENFPSKIKQLFNSMSAVPVLTACSATGEVSVEEFVATVCEQSFLWNHGYPFATFIIMDKDNDAVVGSETYDEQLDKFVGGEFFTTLETITSKSNVASKRILKYLAFKPLDGYKHEVCKFELHYTSGSVQKTV</sequence>
<organism evidence="1">
    <name type="scientific">Candidatus Tisiphia endosymbiont of Sergentomyia squamirostris</name>
    <dbReference type="NCBI Taxonomy" id="3113639"/>
    <lineage>
        <taxon>Bacteria</taxon>
        <taxon>Pseudomonadati</taxon>
        <taxon>Pseudomonadota</taxon>
        <taxon>Alphaproteobacteria</taxon>
        <taxon>Rickettsiales</taxon>
        <taxon>Rickettsiaceae</taxon>
        <taxon>Rickettsieae</taxon>
        <taxon>Candidatus Tisiphia</taxon>
    </lineage>
</organism>